<proteinExistence type="predicted"/>
<comment type="caution">
    <text evidence="3">The sequence shown here is derived from an EMBL/GenBank/DDBJ whole genome shotgun (WGS) entry which is preliminary data.</text>
</comment>
<feature type="domain" description="Transposase (putative) gypsy type" evidence="2">
    <location>
        <begin position="114"/>
        <end position="178"/>
    </location>
</feature>
<protein>
    <recommendedName>
        <fullName evidence="2">Transposase (putative) gypsy type domain-containing protein</fullName>
    </recommendedName>
</protein>
<dbReference type="PANTHER" id="PTHR31099">
    <property type="entry name" value="OS06G0165300 PROTEIN"/>
    <property type="match status" value="1"/>
</dbReference>
<evidence type="ECO:0000313" key="3">
    <source>
        <dbReference type="EMBL" id="KAF5813710.1"/>
    </source>
</evidence>
<sequence>MGIYIRREGERFSLLFVSSLLSSQELFESSKCSSYLQIFKLFFEFFPDLSEKMSEEHQEVVVTEEGPVPVLKWDLGLFEQIVRSFRFPPEWDARYPAQGQTAADAPPGYITLYEDFFLQGNFRLPATNFMGSILHHYNFHISQMSPPGMVRVRHFEFLCHSHGIEPSVDKFRAFYQLQRTMGFFSFASRGAAKKILLNPPKSFHDWKPKFFFIREEVLPVAMPFRDWTEAIPKEDLPIPKTARWYQQLTPTPNRVFGENVLVAAKMSDQWSPSSREVPVLKIGDQEARLYQAAFSTFGGSMGVRPLHDDEESWYDQIKGNFMFPAADAFASPPTATEGAQYPKPRPLRSVTLAGKETLYLSSEESVGSSSGELSSWSKIFAETCEEEEEGGA</sequence>
<dbReference type="Proteomes" id="UP000215914">
    <property type="component" value="Unassembled WGS sequence"/>
</dbReference>
<dbReference type="PANTHER" id="PTHR31099:SF49">
    <property type="entry name" value="MYOSIN HEAVY CHAIN-LIKE PROTEIN"/>
    <property type="match status" value="1"/>
</dbReference>
<accession>A0A9K3NVL1</accession>
<feature type="compositionally biased region" description="Low complexity" evidence="1">
    <location>
        <begin position="361"/>
        <end position="377"/>
    </location>
</feature>
<dbReference type="EMBL" id="MNCJ02000318">
    <property type="protein sequence ID" value="KAF5813710.1"/>
    <property type="molecule type" value="Genomic_DNA"/>
</dbReference>
<evidence type="ECO:0000259" key="2">
    <source>
        <dbReference type="Pfam" id="PF04195"/>
    </source>
</evidence>
<dbReference type="InterPro" id="IPR007321">
    <property type="entry name" value="Transposase_28"/>
</dbReference>
<keyword evidence="4" id="KW-1185">Reference proteome</keyword>
<reference evidence="3" key="2">
    <citation type="submission" date="2020-06" db="EMBL/GenBank/DDBJ databases">
        <title>Helianthus annuus Genome sequencing and assembly Release 2.</title>
        <authorList>
            <person name="Gouzy J."/>
            <person name="Langlade N."/>
            <person name="Munos S."/>
        </authorList>
    </citation>
    <scope>NUCLEOTIDE SEQUENCE</scope>
    <source>
        <tissue evidence="3">Leaves</tissue>
    </source>
</reference>
<dbReference type="Gramene" id="mRNA:HanXRQr2_Chr03g0101931">
    <property type="protein sequence ID" value="mRNA:HanXRQr2_Chr03g0101931"/>
    <property type="gene ID" value="HanXRQr2_Chr03g0101931"/>
</dbReference>
<dbReference type="AlphaFoldDB" id="A0A9K3NVL1"/>
<feature type="region of interest" description="Disordered" evidence="1">
    <location>
        <begin position="361"/>
        <end position="392"/>
    </location>
</feature>
<gene>
    <name evidence="3" type="ORF">HanXRQr2_Chr03g0101931</name>
</gene>
<reference evidence="3" key="1">
    <citation type="journal article" date="2017" name="Nature">
        <title>The sunflower genome provides insights into oil metabolism, flowering and Asterid evolution.</title>
        <authorList>
            <person name="Badouin H."/>
            <person name="Gouzy J."/>
            <person name="Grassa C.J."/>
            <person name="Murat F."/>
            <person name="Staton S.E."/>
            <person name="Cottret L."/>
            <person name="Lelandais-Briere C."/>
            <person name="Owens G.L."/>
            <person name="Carrere S."/>
            <person name="Mayjonade B."/>
            <person name="Legrand L."/>
            <person name="Gill N."/>
            <person name="Kane N.C."/>
            <person name="Bowers J.E."/>
            <person name="Hubner S."/>
            <person name="Bellec A."/>
            <person name="Berard A."/>
            <person name="Berges H."/>
            <person name="Blanchet N."/>
            <person name="Boniface M.C."/>
            <person name="Brunel D."/>
            <person name="Catrice O."/>
            <person name="Chaidir N."/>
            <person name="Claudel C."/>
            <person name="Donnadieu C."/>
            <person name="Faraut T."/>
            <person name="Fievet G."/>
            <person name="Helmstetter N."/>
            <person name="King M."/>
            <person name="Knapp S.J."/>
            <person name="Lai Z."/>
            <person name="Le Paslier M.C."/>
            <person name="Lippi Y."/>
            <person name="Lorenzon L."/>
            <person name="Mandel J.R."/>
            <person name="Marage G."/>
            <person name="Marchand G."/>
            <person name="Marquand E."/>
            <person name="Bret-Mestries E."/>
            <person name="Morien E."/>
            <person name="Nambeesan S."/>
            <person name="Nguyen T."/>
            <person name="Pegot-Espagnet P."/>
            <person name="Pouilly N."/>
            <person name="Raftis F."/>
            <person name="Sallet E."/>
            <person name="Schiex T."/>
            <person name="Thomas J."/>
            <person name="Vandecasteele C."/>
            <person name="Vares D."/>
            <person name="Vear F."/>
            <person name="Vautrin S."/>
            <person name="Crespi M."/>
            <person name="Mangin B."/>
            <person name="Burke J.M."/>
            <person name="Salse J."/>
            <person name="Munos S."/>
            <person name="Vincourt P."/>
            <person name="Rieseberg L.H."/>
            <person name="Langlade N.B."/>
        </authorList>
    </citation>
    <scope>NUCLEOTIDE SEQUENCE</scope>
    <source>
        <tissue evidence="3">Leaves</tissue>
    </source>
</reference>
<evidence type="ECO:0000256" key="1">
    <source>
        <dbReference type="SAM" id="MobiDB-lite"/>
    </source>
</evidence>
<feature type="compositionally biased region" description="Acidic residues" evidence="1">
    <location>
        <begin position="383"/>
        <end position="392"/>
    </location>
</feature>
<evidence type="ECO:0000313" key="4">
    <source>
        <dbReference type="Proteomes" id="UP000215914"/>
    </source>
</evidence>
<dbReference type="Pfam" id="PF04195">
    <property type="entry name" value="Transposase_28"/>
    <property type="match status" value="1"/>
</dbReference>
<name>A0A9K3NVL1_HELAN</name>
<organism evidence="3 4">
    <name type="scientific">Helianthus annuus</name>
    <name type="common">Common sunflower</name>
    <dbReference type="NCBI Taxonomy" id="4232"/>
    <lineage>
        <taxon>Eukaryota</taxon>
        <taxon>Viridiplantae</taxon>
        <taxon>Streptophyta</taxon>
        <taxon>Embryophyta</taxon>
        <taxon>Tracheophyta</taxon>
        <taxon>Spermatophyta</taxon>
        <taxon>Magnoliopsida</taxon>
        <taxon>eudicotyledons</taxon>
        <taxon>Gunneridae</taxon>
        <taxon>Pentapetalae</taxon>
        <taxon>asterids</taxon>
        <taxon>campanulids</taxon>
        <taxon>Asterales</taxon>
        <taxon>Asteraceae</taxon>
        <taxon>Asteroideae</taxon>
        <taxon>Heliantheae alliance</taxon>
        <taxon>Heliantheae</taxon>
        <taxon>Helianthus</taxon>
    </lineage>
</organism>